<keyword evidence="2" id="KW-1185">Reference proteome</keyword>
<evidence type="ECO:0000313" key="1">
    <source>
        <dbReference type="EMBL" id="RJG12923.1"/>
    </source>
</evidence>
<dbReference type="Proteomes" id="UP000284021">
    <property type="component" value="Unassembled WGS sequence"/>
</dbReference>
<dbReference type="RefSeq" id="WP_119953246.1">
    <property type="nucleotide sequence ID" value="NZ_QYUR01000002.1"/>
</dbReference>
<protein>
    <submittedName>
        <fullName evidence="1">Uncharacterized protein</fullName>
    </submittedName>
</protein>
<comment type="caution">
    <text evidence="1">The sequence shown here is derived from an EMBL/GenBank/DDBJ whole genome shotgun (WGS) entry which is preliminary data.</text>
</comment>
<proteinExistence type="predicted"/>
<evidence type="ECO:0000313" key="2">
    <source>
        <dbReference type="Proteomes" id="UP000284021"/>
    </source>
</evidence>
<reference evidence="1 2" key="1">
    <citation type="submission" date="2018-09" db="EMBL/GenBank/DDBJ databases">
        <authorList>
            <person name="Zhu H."/>
        </authorList>
    </citation>
    <scope>NUCLEOTIDE SEQUENCE [LARGE SCALE GENOMIC DNA]</scope>
    <source>
        <strain evidence="1 2">K1S02-6</strain>
    </source>
</reference>
<dbReference type="EMBL" id="QYUR01000002">
    <property type="protein sequence ID" value="RJG12923.1"/>
    <property type="molecule type" value="Genomic_DNA"/>
</dbReference>
<sequence length="489" mass="55676">MSRLIVEFLNDSLLFDITLIRESYRDVPNVRLVQELLLYREHCTKNLHALTLEIKKEPEILSCLGSPDMGKIECLKRSALYLEQIVLACPIFPFSEPEHQFSNTMSEYMGLDKSSEIDKEKLARAVKYVLDRRPMIAGGFVKFYPVSYHTELSIEIPITYSESGYADLLPETILELYQRRSEALSLKKTRKGLLVEEDLYPCRSIFVRFKGLREAYVYNLLQQKVIESHDETRVMTVAMHEPAYPPTTHEFEHWVSESVNRSALAHFKSLTQELGLANRLGSVYSTSSNLNNEILRAPVLNSQQGIREHTLDCVLRMNLPYMDKISAEDLMSLRLNDGEEFKSFRVELEKQFRELRSETDPSTIKKRIEDVEHELTVVQVRSVQEKIKSVRKSALADVGVAVSGVAAGFATSGFSVLGALAGLLHGCKTYIDYQEKVKGNPCYFLWNLKKHQKPTSPVSSKRKQILSQAGRISNVKPTDVSAFITPKQS</sequence>
<organism evidence="1 2">
    <name type="scientific">Pseudomonas cavernicola</name>
    <dbReference type="NCBI Taxonomy" id="2320866"/>
    <lineage>
        <taxon>Bacteria</taxon>
        <taxon>Pseudomonadati</taxon>
        <taxon>Pseudomonadota</taxon>
        <taxon>Gammaproteobacteria</taxon>
        <taxon>Pseudomonadales</taxon>
        <taxon>Pseudomonadaceae</taxon>
        <taxon>Pseudomonas</taxon>
    </lineage>
</organism>
<accession>A0A418XKB9</accession>
<gene>
    <name evidence="1" type="ORF">D3879_06500</name>
</gene>
<dbReference type="AlphaFoldDB" id="A0A418XKB9"/>
<name>A0A418XKB9_9PSED</name>
<dbReference type="OrthoDB" id="1489315at2"/>